<reference evidence="1" key="1">
    <citation type="submission" date="2020-05" db="EMBL/GenBank/DDBJ databases">
        <authorList>
            <person name="Chiriac C."/>
            <person name="Salcher M."/>
            <person name="Ghai R."/>
            <person name="Kavagutti S V."/>
        </authorList>
    </citation>
    <scope>NUCLEOTIDE SEQUENCE</scope>
</reference>
<protein>
    <submittedName>
        <fullName evidence="1">Uncharacterized protein</fullName>
    </submittedName>
</protein>
<accession>A0A6J5RYR2</accession>
<sequence>MQKFTTAQLQAALIGLRATNENDAYAMTFDEVCKRMGDDAFDAWCESLGW</sequence>
<proteinExistence type="predicted"/>
<name>A0A6J5RYR2_9CAUD</name>
<evidence type="ECO:0000313" key="1">
    <source>
        <dbReference type="EMBL" id="CAB4197304.1"/>
    </source>
</evidence>
<gene>
    <name evidence="1" type="ORF">UFOVP1309_5</name>
</gene>
<dbReference type="EMBL" id="LR797271">
    <property type="protein sequence ID" value="CAB4197304.1"/>
    <property type="molecule type" value="Genomic_DNA"/>
</dbReference>
<organism evidence="1">
    <name type="scientific">uncultured Caudovirales phage</name>
    <dbReference type="NCBI Taxonomy" id="2100421"/>
    <lineage>
        <taxon>Viruses</taxon>
        <taxon>Duplodnaviria</taxon>
        <taxon>Heunggongvirae</taxon>
        <taxon>Uroviricota</taxon>
        <taxon>Caudoviricetes</taxon>
        <taxon>Peduoviridae</taxon>
        <taxon>Maltschvirus</taxon>
        <taxon>Maltschvirus maltsch</taxon>
    </lineage>
</organism>